<gene>
    <name evidence="7" type="ORF">HW561_20530</name>
</gene>
<dbReference type="InterPro" id="IPR042098">
    <property type="entry name" value="TauD-like_sf"/>
</dbReference>
<organism evidence="7 8">
    <name type="scientific">Ruegeria haliotis</name>
    <dbReference type="NCBI Taxonomy" id="2747601"/>
    <lineage>
        <taxon>Bacteria</taxon>
        <taxon>Pseudomonadati</taxon>
        <taxon>Pseudomonadota</taxon>
        <taxon>Alphaproteobacteria</taxon>
        <taxon>Rhodobacterales</taxon>
        <taxon>Roseobacteraceae</taxon>
        <taxon>Ruegeria</taxon>
    </lineage>
</organism>
<dbReference type="Pfam" id="PF02668">
    <property type="entry name" value="TauD"/>
    <property type="match status" value="1"/>
</dbReference>
<dbReference type="PANTHER" id="PTHR43779:SF3">
    <property type="entry name" value="(3R)-3-[(CARBOXYMETHYL)AMINO]FATTY ACID OXYGENASE_DECARBOXYLASE"/>
    <property type="match status" value="1"/>
</dbReference>
<reference evidence="7 8" key="1">
    <citation type="submission" date="2020-06" db="EMBL/GenBank/DDBJ databases">
        <authorList>
            <person name="Cao W.R."/>
        </authorList>
    </citation>
    <scope>NUCLEOTIDE SEQUENCE [LARGE SCALE GENOMIC DNA]</scope>
    <source>
        <strain evidence="7 8">B1Z28</strain>
    </source>
</reference>
<dbReference type="PANTHER" id="PTHR43779">
    <property type="entry name" value="DIOXYGENASE RV0097-RELATED"/>
    <property type="match status" value="1"/>
</dbReference>
<evidence type="ECO:0000256" key="4">
    <source>
        <dbReference type="ARBA" id="ARBA00023002"/>
    </source>
</evidence>
<keyword evidence="2" id="KW-0479">Metal-binding</keyword>
<comment type="caution">
    <text evidence="7">The sequence shown here is derived from an EMBL/GenBank/DDBJ whole genome shotgun (WGS) entry which is preliminary data.</text>
</comment>
<evidence type="ECO:0000313" key="7">
    <source>
        <dbReference type="EMBL" id="NVO58183.1"/>
    </source>
</evidence>
<name>A0ABX2PVG8_9RHOB</name>
<evidence type="ECO:0000256" key="3">
    <source>
        <dbReference type="ARBA" id="ARBA00022964"/>
    </source>
</evidence>
<dbReference type="GO" id="GO:0051213">
    <property type="term" value="F:dioxygenase activity"/>
    <property type="evidence" value="ECO:0007669"/>
    <property type="project" value="UniProtKB-KW"/>
</dbReference>
<sequence>MRTTPLHPRFGLTVHDVDLRTVTKDHLYPEIRQAFETQSALLFPAQSISDEDHIRLGELFGPLENREAMAAGRDMEFQVSELSNQTKDGLRAKDDLRLLDLQANMLWHTDSTFLPVPALINILTAHVVPPDGGETELASTRAAWADMPDHLRTALQDAVIWHRLSHSRSRISADLATLPFMTRWPDRPWRALWPNPVTGKEALFIASHAFAIEGLGHEEGQQILDEATAFCTRPEFVYSHKWSVGDVLIWDERATLHRGRPWDYNYPRKLKSICCSVTEADGLNAVRVI</sequence>
<accession>A0ABX2PVG8</accession>
<comment type="similarity">
    <text evidence="1">Belongs to the TfdA dioxygenase family.</text>
</comment>
<keyword evidence="5" id="KW-0408">Iron</keyword>
<keyword evidence="3 7" id="KW-0223">Dioxygenase</keyword>
<proteinExistence type="inferred from homology"/>
<dbReference type="Gene3D" id="3.60.130.10">
    <property type="entry name" value="Clavaminate synthase-like"/>
    <property type="match status" value="1"/>
</dbReference>
<evidence type="ECO:0000256" key="2">
    <source>
        <dbReference type="ARBA" id="ARBA00022723"/>
    </source>
</evidence>
<feature type="domain" description="TauD/TfdA-like" evidence="6">
    <location>
        <begin position="3"/>
        <end position="272"/>
    </location>
</feature>
<dbReference type="RefSeq" id="WP_176867226.1">
    <property type="nucleotide sequence ID" value="NZ_JABXWT010000019.1"/>
</dbReference>
<protein>
    <submittedName>
        <fullName evidence="7">TauD/TfdA family dioxygenase</fullName>
    </submittedName>
</protein>
<evidence type="ECO:0000313" key="8">
    <source>
        <dbReference type="Proteomes" id="UP000630805"/>
    </source>
</evidence>
<dbReference type="Proteomes" id="UP000630805">
    <property type="component" value="Unassembled WGS sequence"/>
</dbReference>
<dbReference type="InterPro" id="IPR051178">
    <property type="entry name" value="TfdA_dioxygenase"/>
</dbReference>
<evidence type="ECO:0000259" key="6">
    <source>
        <dbReference type="Pfam" id="PF02668"/>
    </source>
</evidence>
<evidence type="ECO:0000256" key="1">
    <source>
        <dbReference type="ARBA" id="ARBA00005896"/>
    </source>
</evidence>
<keyword evidence="8" id="KW-1185">Reference proteome</keyword>
<dbReference type="InterPro" id="IPR003819">
    <property type="entry name" value="TauD/TfdA-like"/>
</dbReference>
<dbReference type="EMBL" id="JABXWT010000019">
    <property type="protein sequence ID" value="NVO58183.1"/>
    <property type="molecule type" value="Genomic_DNA"/>
</dbReference>
<evidence type="ECO:0000256" key="5">
    <source>
        <dbReference type="ARBA" id="ARBA00023004"/>
    </source>
</evidence>
<dbReference type="SUPFAM" id="SSF51197">
    <property type="entry name" value="Clavaminate synthase-like"/>
    <property type="match status" value="1"/>
</dbReference>
<keyword evidence="4" id="KW-0560">Oxidoreductase</keyword>